<dbReference type="AlphaFoldDB" id="A0A938YIC9"/>
<feature type="compositionally biased region" description="Acidic residues" evidence="1">
    <location>
        <begin position="215"/>
        <end position="247"/>
    </location>
</feature>
<evidence type="ECO:0000256" key="1">
    <source>
        <dbReference type="SAM" id="MobiDB-lite"/>
    </source>
</evidence>
<dbReference type="InterPro" id="IPR011990">
    <property type="entry name" value="TPR-like_helical_dom_sf"/>
</dbReference>
<dbReference type="Gene3D" id="1.25.40.10">
    <property type="entry name" value="Tetratricopeptide repeat domain"/>
    <property type="match status" value="1"/>
</dbReference>
<name>A0A938YIC9_9ACTN</name>
<evidence type="ECO:0000313" key="2">
    <source>
        <dbReference type="EMBL" id="MBM9478235.1"/>
    </source>
</evidence>
<feature type="compositionally biased region" description="Basic and acidic residues" evidence="1">
    <location>
        <begin position="439"/>
        <end position="452"/>
    </location>
</feature>
<keyword evidence="3" id="KW-1185">Reference proteome</keyword>
<accession>A0A938YIC9</accession>
<proteinExistence type="predicted"/>
<dbReference type="RefSeq" id="WP_205258360.1">
    <property type="nucleotide sequence ID" value="NZ_BAAAPV010000006.1"/>
</dbReference>
<gene>
    <name evidence="2" type="ORF">JL107_17440</name>
</gene>
<protein>
    <recommendedName>
        <fullName evidence="4">Tetratricopeptide repeat protein</fullName>
    </recommendedName>
</protein>
<feature type="compositionally biased region" description="Low complexity" evidence="1">
    <location>
        <begin position="260"/>
        <end position="273"/>
    </location>
</feature>
<evidence type="ECO:0008006" key="4">
    <source>
        <dbReference type="Google" id="ProtNLM"/>
    </source>
</evidence>
<feature type="region of interest" description="Disordered" evidence="1">
    <location>
        <begin position="214"/>
        <end position="452"/>
    </location>
</feature>
<dbReference type="Proteomes" id="UP000663801">
    <property type="component" value="Unassembled WGS sequence"/>
</dbReference>
<reference evidence="2" key="1">
    <citation type="submission" date="2021-01" db="EMBL/GenBank/DDBJ databases">
        <title>KCTC 19127 draft genome.</title>
        <authorList>
            <person name="An D."/>
        </authorList>
    </citation>
    <scope>NUCLEOTIDE SEQUENCE</scope>
    <source>
        <strain evidence="2">KCTC 19127</strain>
    </source>
</reference>
<feature type="compositionally biased region" description="Polar residues" evidence="1">
    <location>
        <begin position="401"/>
        <end position="423"/>
    </location>
</feature>
<sequence>MPDDLDVSELDPEVRRDLRGLSAEGSQFVGAHLLAAVELAEDEPELAWRHARAARSKGGRIAVVRETVGLVAYRAGQWSEAVAELRAARRMSGGPGHLAVMADCERAQGNPEKAIELSRSAEAEQLDADAQLELRIVVAAARADLGQLDAALVHLEAAGARPDSGVEAPARLLFAYADLLEQAGRRDEAIAGFLRAVNADTDEETDAEERLAMLVEDDTDDTDPDDTDDTDPDDTDDTDPDDTDPDDTHDAVALSDSDDVTGTTVDVVETGEAGSDEDDDAADDPELEVSADTDDGGITDPEASDAVVDDPDESAVVPAGEGQDDADPAEVVQATADQPREASASSAESDTEQTRLDTAASADTTESVDPDETAAQKAGDEAEAEPAPEGTATDPAAPGAVTSSLFSHSGYTAPSVPAGTTDTGLPDPTASDRGNAPAGREDIDRPSTGDRA</sequence>
<feature type="compositionally biased region" description="Low complexity" evidence="1">
    <location>
        <begin position="387"/>
        <end position="400"/>
    </location>
</feature>
<feature type="compositionally biased region" description="Acidic residues" evidence="1">
    <location>
        <begin position="274"/>
        <end position="297"/>
    </location>
</feature>
<organism evidence="2 3">
    <name type="scientific">Nakamurella flavida</name>
    <dbReference type="NCBI Taxonomy" id="363630"/>
    <lineage>
        <taxon>Bacteria</taxon>
        <taxon>Bacillati</taxon>
        <taxon>Actinomycetota</taxon>
        <taxon>Actinomycetes</taxon>
        <taxon>Nakamurellales</taxon>
        <taxon>Nakamurellaceae</taxon>
        <taxon>Nakamurella</taxon>
    </lineage>
</organism>
<comment type="caution">
    <text evidence="2">The sequence shown here is derived from an EMBL/GenBank/DDBJ whole genome shotgun (WGS) entry which is preliminary data.</text>
</comment>
<dbReference type="EMBL" id="JAERWL010000016">
    <property type="protein sequence ID" value="MBM9478235.1"/>
    <property type="molecule type" value="Genomic_DNA"/>
</dbReference>
<evidence type="ECO:0000313" key="3">
    <source>
        <dbReference type="Proteomes" id="UP000663801"/>
    </source>
</evidence>
<dbReference type="SUPFAM" id="SSF48452">
    <property type="entry name" value="TPR-like"/>
    <property type="match status" value="1"/>
</dbReference>